<accession>A0A1C7LJY9</accession>
<dbReference type="STRING" id="5627.A0A1C7LJY9"/>
<evidence type="ECO:0000259" key="4">
    <source>
        <dbReference type="Pfam" id="PF00107"/>
    </source>
</evidence>
<feature type="domain" description="Alcohol dehydrogenase-like C-terminal" evidence="4">
    <location>
        <begin position="578"/>
        <end position="684"/>
    </location>
</feature>
<gene>
    <name evidence="5" type="primary">adhB</name>
    <name evidence="5" type="ORF">A0H81_14918</name>
</gene>
<dbReference type="EMBL" id="LUGG01000056">
    <property type="protein sequence ID" value="OBZ65101.1"/>
    <property type="molecule type" value="Genomic_DNA"/>
</dbReference>
<comment type="caution">
    <text evidence="5">The sequence shown here is derived from an EMBL/GenBank/DDBJ whole genome shotgun (WGS) entry which is preliminary data.</text>
</comment>
<dbReference type="InterPro" id="IPR013149">
    <property type="entry name" value="ADH-like_C"/>
</dbReference>
<keyword evidence="6" id="KW-1185">Reference proteome</keyword>
<dbReference type="InterPro" id="IPR011032">
    <property type="entry name" value="GroES-like_sf"/>
</dbReference>
<dbReference type="InterPro" id="IPR036291">
    <property type="entry name" value="NAD(P)-bd_dom_sf"/>
</dbReference>
<dbReference type="PANTHER" id="PTHR42813:SF2">
    <property type="entry name" value="DEHYDROGENASE, ZINC-CONTAINING, PUTATIVE (AFU_ORTHOLOGUE AFUA_2G02810)-RELATED"/>
    <property type="match status" value="1"/>
</dbReference>
<proteinExistence type="predicted"/>
<comment type="cofactor">
    <cofactor evidence="1">
        <name>Zn(2+)</name>
        <dbReference type="ChEBI" id="CHEBI:29105"/>
    </cofactor>
</comment>
<dbReference type="Proteomes" id="UP000092993">
    <property type="component" value="Unassembled WGS sequence"/>
</dbReference>
<evidence type="ECO:0000256" key="1">
    <source>
        <dbReference type="ARBA" id="ARBA00001947"/>
    </source>
</evidence>
<dbReference type="GO" id="GO:0046872">
    <property type="term" value="F:metal ion binding"/>
    <property type="evidence" value="ECO:0007669"/>
    <property type="project" value="UniProtKB-KW"/>
</dbReference>
<dbReference type="Gene3D" id="3.90.180.10">
    <property type="entry name" value="Medium-chain alcohol dehydrogenases, catalytic domain"/>
    <property type="match status" value="1"/>
</dbReference>
<evidence type="ECO:0000256" key="2">
    <source>
        <dbReference type="ARBA" id="ARBA00022723"/>
    </source>
</evidence>
<dbReference type="SUPFAM" id="SSF50129">
    <property type="entry name" value="GroES-like"/>
    <property type="match status" value="1"/>
</dbReference>
<sequence length="749" mass="82974">MQRSLSALQFKTLFDNVPVPCRRSKRGRRYHDLHAFRQLYSTPFSPKLIEHLRCLELDILVHEDFEPAGQLLKAWWDIDDDLPKDIADAIDLSHNTSLRSLALHEPSLPVVRHVLSHIHSPYLRAFSCRITIPDLRCAEDDIFPEVDVCLASPKLRGLEEVSLKVIVWNSRETNEIMQRLRSVFRTVDSLGILHISRLTNSCRHLLQILSIHRNVLWHPHLVAKKQNTGKTSPPNLLSPISISPFLEGSKRRNDSRLMLPPSSAIIWVSIDRSSIPVIAGHDEVLSTTNLVASSSKDSSRVLMASSESQLSGTQRAVRWYPPSYDIRVETVPIPQVEHPDDAIIKIKVHANPFILIHIADNLCCGGHEDITNEYGSFVGCYQRMVIKLHTSASIRARLGDPAVLHTSSRRQVVSPFTVSCGECHFCRVGFTCRCIHSRLFGIPSLPGGQAQYARIPKAGGTLFSLSTTASPVPAAEKWDLSKIADSSLLLLADILPTGVFAALQVLQHPKVSMILSGKAYPYGAFVPTALISGVQNLVTLQRADRILTLGVVGLGPVGLCAAVSLLSMLADLEETQGLEFRVVAIDLVESRRRKMEAIYATIDKAGRGKGQFIVASIEDGKKIVEEWTSGFGCNAVLEIVGNNSALTLAYQLVRPFGLISSVGVHQEPPLPFNGRDVYDKNISFDFGRCPVRAVFPIALEILLKRQDVFGDVGKETSLIDKIVGFDQAVESYELFDKGKCGKVLFDPWR</sequence>
<keyword evidence="2" id="KW-0479">Metal-binding</keyword>
<name>A0A1C7LJY9_GRIFR</name>
<dbReference type="OrthoDB" id="3941538at2759"/>
<dbReference type="Gene3D" id="3.40.50.720">
    <property type="entry name" value="NAD(P)-binding Rossmann-like Domain"/>
    <property type="match status" value="1"/>
</dbReference>
<dbReference type="SUPFAM" id="SSF51735">
    <property type="entry name" value="NAD(P)-binding Rossmann-fold domains"/>
    <property type="match status" value="1"/>
</dbReference>
<dbReference type="PANTHER" id="PTHR42813">
    <property type="entry name" value="ZINC-TYPE ALCOHOL DEHYDROGENASE-LIKE"/>
    <property type="match status" value="1"/>
</dbReference>
<keyword evidence="3" id="KW-0862">Zinc</keyword>
<reference evidence="5 6" key="1">
    <citation type="submission" date="2016-03" db="EMBL/GenBank/DDBJ databases">
        <title>Whole genome sequencing of Grifola frondosa 9006-11.</title>
        <authorList>
            <person name="Min B."/>
            <person name="Park H."/>
            <person name="Kim J.-G."/>
            <person name="Cho H."/>
            <person name="Oh Y.-L."/>
            <person name="Kong W.-S."/>
            <person name="Choi I.-G."/>
        </authorList>
    </citation>
    <scope>NUCLEOTIDE SEQUENCE [LARGE SCALE GENOMIC DNA]</scope>
    <source>
        <strain evidence="5 6">9006-11</strain>
    </source>
</reference>
<dbReference type="Pfam" id="PF00107">
    <property type="entry name" value="ADH_zinc_N"/>
    <property type="match status" value="1"/>
</dbReference>
<evidence type="ECO:0000313" key="6">
    <source>
        <dbReference type="Proteomes" id="UP000092993"/>
    </source>
</evidence>
<evidence type="ECO:0000313" key="5">
    <source>
        <dbReference type="EMBL" id="OBZ65101.1"/>
    </source>
</evidence>
<dbReference type="AlphaFoldDB" id="A0A1C7LJY9"/>
<evidence type="ECO:0000256" key="3">
    <source>
        <dbReference type="ARBA" id="ARBA00022833"/>
    </source>
</evidence>
<protein>
    <submittedName>
        <fullName evidence="5">Putative zinc-type alcohol dehydrogenase-like protein AdhB</fullName>
    </submittedName>
</protein>
<organism evidence="5 6">
    <name type="scientific">Grifola frondosa</name>
    <name type="common">Maitake</name>
    <name type="synonym">Polyporus frondosus</name>
    <dbReference type="NCBI Taxonomy" id="5627"/>
    <lineage>
        <taxon>Eukaryota</taxon>
        <taxon>Fungi</taxon>
        <taxon>Dikarya</taxon>
        <taxon>Basidiomycota</taxon>
        <taxon>Agaricomycotina</taxon>
        <taxon>Agaricomycetes</taxon>
        <taxon>Polyporales</taxon>
        <taxon>Grifolaceae</taxon>
        <taxon>Grifola</taxon>
    </lineage>
</organism>